<accession>A0A1V2HAR4</accession>
<proteinExistence type="predicted"/>
<dbReference type="RefSeq" id="WP_076955388.1">
    <property type="nucleotide sequence ID" value="NZ_MLCO01000001.1"/>
</dbReference>
<keyword evidence="2" id="KW-1185">Reference proteome</keyword>
<dbReference type="Proteomes" id="UP000188879">
    <property type="component" value="Unassembled WGS sequence"/>
</dbReference>
<dbReference type="OrthoDB" id="7272256at2"/>
<name>A0A1V2HAR4_9PROT</name>
<gene>
    <name evidence="1" type="ORF">BKE38_00365</name>
</gene>
<organism evidence="1 2">
    <name type="scientific">Teichococcus deserti</name>
    <dbReference type="NCBI Taxonomy" id="1817963"/>
    <lineage>
        <taxon>Bacteria</taxon>
        <taxon>Pseudomonadati</taxon>
        <taxon>Pseudomonadota</taxon>
        <taxon>Alphaproteobacteria</taxon>
        <taxon>Acetobacterales</taxon>
        <taxon>Roseomonadaceae</taxon>
        <taxon>Roseomonas</taxon>
    </lineage>
</organism>
<reference evidence="1 2" key="1">
    <citation type="submission" date="2016-10" db="EMBL/GenBank/DDBJ databases">
        <title>Draft Genome sequence of Roseomonas sp. strain M3.</title>
        <authorList>
            <person name="Subhash Y."/>
            <person name="Lee S."/>
        </authorList>
    </citation>
    <scope>NUCLEOTIDE SEQUENCE [LARGE SCALE GENOMIC DNA]</scope>
    <source>
        <strain evidence="1 2">M3</strain>
    </source>
</reference>
<dbReference type="AlphaFoldDB" id="A0A1V2HAR4"/>
<sequence>MLVTTLIVEPAQAEFGTRLAQLGAPAAVIREVSTCVAAAPAALADVYAERPVQGVVSAIRVWTGMTTYQELLQAEVPACKAALEVARPFIGAENG</sequence>
<protein>
    <submittedName>
        <fullName evidence="1">Uncharacterized protein</fullName>
    </submittedName>
</protein>
<dbReference type="EMBL" id="MLCO01000001">
    <property type="protein sequence ID" value="ONG59161.1"/>
    <property type="molecule type" value="Genomic_DNA"/>
</dbReference>
<evidence type="ECO:0000313" key="1">
    <source>
        <dbReference type="EMBL" id="ONG59161.1"/>
    </source>
</evidence>
<comment type="caution">
    <text evidence="1">The sequence shown here is derived from an EMBL/GenBank/DDBJ whole genome shotgun (WGS) entry which is preliminary data.</text>
</comment>
<evidence type="ECO:0000313" key="2">
    <source>
        <dbReference type="Proteomes" id="UP000188879"/>
    </source>
</evidence>